<organism evidence="7 8">
    <name type="scientific">Ascochyta lentis</name>
    <dbReference type="NCBI Taxonomy" id="205686"/>
    <lineage>
        <taxon>Eukaryota</taxon>
        <taxon>Fungi</taxon>
        <taxon>Dikarya</taxon>
        <taxon>Ascomycota</taxon>
        <taxon>Pezizomycotina</taxon>
        <taxon>Dothideomycetes</taxon>
        <taxon>Pleosporomycetidae</taxon>
        <taxon>Pleosporales</taxon>
        <taxon>Pleosporineae</taxon>
        <taxon>Didymellaceae</taxon>
        <taxon>Ascochyta</taxon>
    </lineage>
</organism>
<accession>A0A8H7MF49</accession>
<protein>
    <submittedName>
        <fullName evidence="7">Uncharacterized protein</fullName>
    </submittedName>
</protein>
<keyword evidence="3 6" id="KW-1133">Transmembrane helix</keyword>
<comment type="similarity">
    <text evidence="5">Belongs to the anthrone oxygenase family.</text>
</comment>
<feature type="transmembrane region" description="Helical" evidence="6">
    <location>
        <begin position="93"/>
        <end position="112"/>
    </location>
</feature>
<dbReference type="PANTHER" id="PTHR35042:SF1">
    <property type="entry name" value="DUF1772-DOMAIN-CONTAINING PROTEIN"/>
    <property type="match status" value="1"/>
</dbReference>
<reference evidence="7" key="2">
    <citation type="submission" date="2020-09" db="EMBL/GenBank/DDBJ databases">
        <title>Reference genome assembly for Australian Ascochyta lentis isolate Al4.</title>
        <authorList>
            <person name="Lee R.C."/>
            <person name="Farfan-Caceres L.M."/>
            <person name="Debler J.W."/>
            <person name="Williams A.H."/>
            <person name="Henares B.M."/>
        </authorList>
    </citation>
    <scope>NUCLEOTIDE SEQUENCE</scope>
    <source>
        <strain evidence="7">Al4</strain>
    </source>
</reference>
<comment type="subcellular location">
    <subcellularLocation>
        <location evidence="1">Membrane</location>
        <topology evidence="1">Multi-pass membrane protein</topology>
    </subcellularLocation>
</comment>
<evidence type="ECO:0000313" key="7">
    <source>
        <dbReference type="EMBL" id="KAF9690877.1"/>
    </source>
</evidence>
<dbReference type="Proteomes" id="UP000651452">
    <property type="component" value="Unassembled WGS sequence"/>
</dbReference>
<evidence type="ECO:0000256" key="2">
    <source>
        <dbReference type="ARBA" id="ARBA00022692"/>
    </source>
</evidence>
<dbReference type="Pfam" id="PF08592">
    <property type="entry name" value="Anthrone_oxy"/>
    <property type="match status" value="1"/>
</dbReference>
<name>A0A8H7MF49_9PLEO</name>
<evidence type="ECO:0000256" key="5">
    <source>
        <dbReference type="ARBA" id="ARBA00034313"/>
    </source>
</evidence>
<evidence type="ECO:0000256" key="6">
    <source>
        <dbReference type="SAM" id="Phobius"/>
    </source>
</evidence>
<keyword evidence="8" id="KW-1185">Reference proteome</keyword>
<feature type="transmembrane region" description="Helical" evidence="6">
    <location>
        <begin position="12"/>
        <end position="29"/>
    </location>
</feature>
<feature type="transmembrane region" description="Helical" evidence="6">
    <location>
        <begin position="157"/>
        <end position="175"/>
    </location>
</feature>
<evidence type="ECO:0000256" key="1">
    <source>
        <dbReference type="ARBA" id="ARBA00004141"/>
    </source>
</evidence>
<evidence type="ECO:0000313" key="8">
    <source>
        <dbReference type="Proteomes" id="UP000651452"/>
    </source>
</evidence>
<feature type="transmembrane region" description="Helical" evidence="6">
    <location>
        <begin position="63"/>
        <end position="81"/>
    </location>
</feature>
<dbReference type="PANTHER" id="PTHR35042">
    <property type="entry name" value="ANTHRONE OXYGENASE ENCC"/>
    <property type="match status" value="1"/>
</dbReference>
<dbReference type="GO" id="GO:0016020">
    <property type="term" value="C:membrane"/>
    <property type="evidence" value="ECO:0007669"/>
    <property type="project" value="UniProtKB-SubCell"/>
</dbReference>
<comment type="caution">
    <text evidence="7">The sequence shown here is derived from an EMBL/GenBank/DDBJ whole genome shotgun (WGS) entry which is preliminary data.</text>
</comment>
<dbReference type="OrthoDB" id="5954308at2759"/>
<reference evidence="7" key="1">
    <citation type="submission" date="2018-12" db="EMBL/GenBank/DDBJ databases">
        <authorList>
            <person name="Syme R.A."/>
            <person name="Farfan-Caceres L."/>
            <person name="Lichtenzveig J."/>
        </authorList>
    </citation>
    <scope>NUCLEOTIDE SEQUENCE</scope>
    <source>
        <strain evidence="7">Al4</strain>
    </source>
</reference>
<dbReference type="EMBL" id="RZGK01000022">
    <property type="protein sequence ID" value="KAF9690877.1"/>
    <property type="molecule type" value="Genomic_DNA"/>
</dbReference>
<keyword evidence="4 6" id="KW-0472">Membrane</keyword>
<dbReference type="InterPro" id="IPR013901">
    <property type="entry name" value="Anthrone_oxy"/>
</dbReference>
<evidence type="ECO:0000256" key="4">
    <source>
        <dbReference type="ARBA" id="ARBA00023136"/>
    </source>
</evidence>
<gene>
    <name evidence="7" type="ORF">EKO04_011237</name>
</gene>
<proteinExistence type="inferred from homology"/>
<evidence type="ECO:0000256" key="3">
    <source>
        <dbReference type="ARBA" id="ARBA00022989"/>
    </source>
</evidence>
<dbReference type="AlphaFoldDB" id="A0A8H7MF49"/>
<keyword evidence="2 6" id="KW-0812">Transmembrane</keyword>
<sequence>MASLFNQKTPPGLFIAQAVGITASGYLLGQNAGLSLTAVPAVMQAPAPLAAKQWFTVLNVGGFYGKPLAVVSSLAAAYVAYNQDPSSLPFKLNVAAAILFPSIIPFTIAFIVPTNNKLEARMRQLESTSLEDKAAEVGIAEAETTHALIDKWGVLNLARAGIIAAGVLCTVVAALDKREVVGFGGVVLRSGANRLG</sequence>